<dbReference type="OrthoDB" id="4455544at2759"/>
<dbReference type="RefSeq" id="XP_025574385.1">
    <property type="nucleotide sequence ID" value="XM_025721507.1"/>
</dbReference>
<reference evidence="2 3" key="1">
    <citation type="submission" date="2018-02" db="EMBL/GenBank/DDBJ databases">
        <title>The genomes of Aspergillus section Nigri reveals drivers in fungal speciation.</title>
        <authorList>
            <consortium name="DOE Joint Genome Institute"/>
            <person name="Vesth T.C."/>
            <person name="Nybo J."/>
            <person name="Theobald S."/>
            <person name="Brandl J."/>
            <person name="Frisvad J.C."/>
            <person name="Nielsen K.F."/>
            <person name="Lyhne E.K."/>
            <person name="Kogle M.E."/>
            <person name="Kuo A."/>
            <person name="Riley R."/>
            <person name="Clum A."/>
            <person name="Nolan M."/>
            <person name="Lipzen A."/>
            <person name="Salamov A."/>
            <person name="Henrissat B."/>
            <person name="Wiebenga A."/>
            <person name="De vries R.P."/>
            <person name="Grigoriev I.V."/>
            <person name="Mortensen U.H."/>
            <person name="Andersen M.R."/>
            <person name="Baker S.E."/>
        </authorList>
    </citation>
    <scope>NUCLEOTIDE SEQUENCE [LARGE SCALE GENOMIC DNA]</scope>
    <source>
        <strain evidence="2 3">CBS 121593</strain>
    </source>
</reference>
<feature type="region of interest" description="Disordered" evidence="1">
    <location>
        <begin position="177"/>
        <end position="283"/>
    </location>
</feature>
<dbReference type="VEuPathDB" id="FungiDB:BO80DRAFT_445766"/>
<accession>A0A395GZF8</accession>
<dbReference type="AlphaFoldDB" id="A0A395GZF8"/>
<feature type="compositionally biased region" description="Acidic residues" evidence="1">
    <location>
        <begin position="202"/>
        <end position="241"/>
    </location>
</feature>
<feature type="compositionally biased region" description="Basic and acidic residues" evidence="1">
    <location>
        <begin position="274"/>
        <end position="283"/>
    </location>
</feature>
<proteinExistence type="predicted"/>
<dbReference type="GeneID" id="37226372"/>
<dbReference type="STRING" id="1448316.A0A395GZF8"/>
<evidence type="ECO:0000313" key="3">
    <source>
        <dbReference type="Proteomes" id="UP000249402"/>
    </source>
</evidence>
<feature type="compositionally biased region" description="Polar residues" evidence="1">
    <location>
        <begin position="177"/>
        <end position="192"/>
    </location>
</feature>
<keyword evidence="3" id="KW-1185">Reference proteome</keyword>
<evidence type="ECO:0000256" key="1">
    <source>
        <dbReference type="SAM" id="MobiDB-lite"/>
    </source>
</evidence>
<gene>
    <name evidence="2" type="ORF">BO80DRAFT_445766</name>
</gene>
<dbReference type="Proteomes" id="UP000249402">
    <property type="component" value="Unassembled WGS sequence"/>
</dbReference>
<name>A0A395GZF8_9EURO</name>
<dbReference type="EMBL" id="KZ824442">
    <property type="protein sequence ID" value="RAL00058.1"/>
    <property type="molecule type" value="Genomic_DNA"/>
</dbReference>
<evidence type="ECO:0000313" key="2">
    <source>
        <dbReference type="EMBL" id="RAL00058.1"/>
    </source>
</evidence>
<sequence>MIRFYCEMKKAAYQPHAPPRLKCDNFEKIFNIWGVTVLAVGSQPNFDKAAGSNLHHETLRRAQEHLNKPETNDHRYARLLLQSSSLLDIDIIYEPTQLSQDYLNMQPNLPNVKCAITDDADATRATGRRLYGTSCSTCGQLIQSKVYYECMQDCEPYIRYEYEHTKHEWQERRFDTASMNSTSRLRATSSTEQVHKYNEHEILEDESEMEEESESEEDSDMGDECESEMEDGCESEDDSGLEDQSGTSDKNRTKGIYTGKKKQDPNRPTASKFSWREKLAMGP</sequence>
<organism evidence="2 3">
    <name type="scientific">Aspergillus ibericus CBS 121593</name>
    <dbReference type="NCBI Taxonomy" id="1448316"/>
    <lineage>
        <taxon>Eukaryota</taxon>
        <taxon>Fungi</taxon>
        <taxon>Dikarya</taxon>
        <taxon>Ascomycota</taxon>
        <taxon>Pezizomycotina</taxon>
        <taxon>Eurotiomycetes</taxon>
        <taxon>Eurotiomycetidae</taxon>
        <taxon>Eurotiales</taxon>
        <taxon>Aspergillaceae</taxon>
        <taxon>Aspergillus</taxon>
        <taxon>Aspergillus subgen. Circumdati</taxon>
    </lineage>
</organism>
<protein>
    <submittedName>
        <fullName evidence="2">Uncharacterized protein</fullName>
    </submittedName>
</protein>